<dbReference type="Gene3D" id="3.30.70.150">
    <property type="entry name" value="RuBisCO large subunit, N-terminal domain"/>
    <property type="match status" value="1"/>
</dbReference>
<dbReference type="SFLD" id="SFLDG00301">
    <property type="entry name" value="RuBisCO-like_proteins"/>
    <property type="match status" value="1"/>
</dbReference>
<dbReference type="Gene3D" id="3.20.20.110">
    <property type="entry name" value="Ribulose bisphosphate carboxylase, large subunit, C-terminal domain"/>
    <property type="match status" value="1"/>
</dbReference>
<dbReference type="InterPro" id="IPR036376">
    <property type="entry name" value="RuBisCO_lsu_C_sf"/>
</dbReference>
<sequence>MDDLIAIYYFRPKDGVTADFAAQAISEEQTTGTWTHLSTVNDHTAYVHAYDGEVMDIASMGDGGYITRIRYPYEIFEPGNIPQYLSVIAGNLFGLGKLEAVRLLDIDLPDAFRAVHTGPKFGVEGVRKIVGTETSRRPHVGTIIKPKVGLNPKDTAAVAYEAAVGGVDLIKDDETLTNQQFCPLMDRLCAVMDVLDKVEQETGHKVLYALNITNGGDKIVEIGEKAVKAGANMLMVDVLTAGFSAVQALAADPAITVPIHVHRTMHGALTRNLHHGIAMRPIAKLVRLCGGDQLHTGTVSGKMGGSAAEILGDNTILTESWGPIAPVFPVASGGLHPGKVHAELATLGTEIILQAGGGIHGHPDGTRAGAMAMRQAVDAFLSGVSAEEYAKTHAELAKALVSWGTT</sequence>
<dbReference type="InterPro" id="IPR017443">
    <property type="entry name" value="RuBisCO_lsu_fd_N"/>
</dbReference>
<dbReference type="PANTHER" id="PTHR42704">
    <property type="entry name" value="RIBULOSE BISPHOSPHATE CARBOXYLASE"/>
    <property type="match status" value="1"/>
</dbReference>
<dbReference type="SUPFAM" id="SSF54966">
    <property type="entry name" value="RuBisCO, large subunit, small (N-terminal) domain"/>
    <property type="match status" value="1"/>
</dbReference>
<dbReference type="SFLD" id="SFLDS00014">
    <property type="entry name" value="RuBisCO"/>
    <property type="match status" value="1"/>
</dbReference>
<feature type="domain" description="Ribulose bisphosphate carboxylase large subunit ferrodoxin-like N-terminal" evidence="2">
    <location>
        <begin position="2"/>
        <end position="111"/>
    </location>
</feature>
<dbReference type="Pfam" id="PF02788">
    <property type="entry name" value="RuBisCO_large_N"/>
    <property type="match status" value="1"/>
</dbReference>
<dbReference type="PANTHER" id="PTHR42704:SF17">
    <property type="entry name" value="RIBULOSE BISPHOSPHATE CARBOXYLASE LARGE CHAIN"/>
    <property type="match status" value="1"/>
</dbReference>
<name>A0ABT4IG96_9EURY</name>
<protein>
    <submittedName>
        <fullName evidence="3">RuBisCO large subunit C-terminal-like domain-containing protein</fullName>
    </submittedName>
</protein>
<comment type="caution">
    <text evidence="3">The sequence shown here is derived from an EMBL/GenBank/DDBJ whole genome shotgun (WGS) entry which is preliminary data.</text>
</comment>
<evidence type="ECO:0000259" key="2">
    <source>
        <dbReference type="Pfam" id="PF02788"/>
    </source>
</evidence>
<evidence type="ECO:0000259" key="1">
    <source>
        <dbReference type="Pfam" id="PF00016"/>
    </source>
</evidence>
<dbReference type="SUPFAM" id="SSF51649">
    <property type="entry name" value="RuBisCo, C-terminal domain"/>
    <property type="match status" value="1"/>
</dbReference>
<dbReference type="InterPro" id="IPR036422">
    <property type="entry name" value="RuBisCO_lsu_N_sf"/>
</dbReference>
<organism evidence="3 4">
    <name type="scientific">Methanocorpusculum petauri</name>
    <dbReference type="NCBI Taxonomy" id="3002863"/>
    <lineage>
        <taxon>Archaea</taxon>
        <taxon>Methanobacteriati</taxon>
        <taxon>Methanobacteriota</taxon>
        <taxon>Stenosarchaea group</taxon>
        <taxon>Methanomicrobia</taxon>
        <taxon>Methanomicrobiales</taxon>
        <taxon>Methanocorpusculaceae</taxon>
        <taxon>Methanocorpusculum</taxon>
    </lineage>
</organism>
<dbReference type="RefSeq" id="WP_268924961.1">
    <property type="nucleotide sequence ID" value="NZ_JAPTGB010000011.1"/>
</dbReference>
<dbReference type="Pfam" id="PF00016">
    <property type="entry name" value="RuBisCO_large"/>
    <property type="match status" value="1"/>
</dbReference>
<dbReference type="Proteomes" id="UP001141422">
    <property type="component" value="Unassembled WGS sequence"/>
</dbReference>
<evidence type="ECO:0000313" key="4">
    <source>
        <dbReference type="Proteomes" id="UP001141422"/>
    </source>
</evidence>
<dbReference type="InterPro" id="IPR033966">
    <property type="entry name" value="RuBisCO"/>
</dbReference>
<feature type="domain" description="Ribulose bisphosphate carboxylase large subunit C-terminal" evidence="1">
    <location>
        <begin position="135"/>
        <end position="403"/>
    </location>
</feature>
<proteinExistence type="predicted"/>
<evidence type="ECO:0000313" key="3">
    <source>
        <dbReference type="EMBL" id="MCZ0860759.1"/>
    </source>
</evidence>
<gene>
    <name evidence="3" type="ORF">O0S10_05875</name>
</gene>
<reference evidence="3" key="1">
    <citation type="submission" date="2022-12" db="EMBL/GenBank/DDBJ databases">
        <title>Isolation and characterisation of novel Methanocorpusculum spp. from native Australian herbivores indicates the genus is ancestrally host-associated.</title>
        <authorList>
            <person name="Volmer J.G."/>
            <person name="Soo R.M."/>
            <person name="Evans P.N."/>
            <person name="Hoedt E.C."/>
            <person name="Astorga Alsina A.L."/>
            <person name="Woodcroft B.J."/>
            <person name="Tyson G.W."/>
            <person name="Hugenholtz P."/>
            <person name="Morrison M."/>
        </authorList>
    </citation>
    <scope>NUCLEOTIDE SEQUENCE</scope>
    <source>
        <strain evidence="3">MG</strain>
    </source>
</reference>
<dbReference type="InterPro" id="IPR000685">
    <property type="entry name" value="RuBisCO_lsu_C"/>
</dbReference>
<accession>A0ABT4IG96</accession>
<keyword evidence="4" id="KW-1185">Reference proteome</keyword>
<dbReference type="EMBL" id="JAPTGB010000011">
    <property type="protein sequence ID" value="MCZ0860759.1"/>
    <property type="molecule type" value="Genomic_DNA"/>
</dbReference>